<sequence length="81" mass="8139">ASGGLPGRHPRAVHVPRRRADRGPACGDQRAPRRVPLVPGGVRVRGRAAGGDLAPLPGDGARGAEGAHRHAPGEGSGHLGL</sequence>
<name>A0A6J4INK6_9ACTN</name>
<proteinExistence type="predicted"/>
<gene>
    <name evidence="2" type="ORF">AVDCRST_MAG20-2575</name>
</gene>
<evidence type="ECO:0000256" key="1">
    <source>
        <dbReference type="SAM" id="MobiDB-lite"/>
    </source>
</evidence>
<feature type="non-terminal residue" evidence="2">
    <location>
        <position position="81"/>
    </location>
</feature>
<feature type="non-terminal residue" evidence="2">
    <location>
        <position position="1"/>
    </location>
</feature>
<accession>A0A6J4INK6</accession>
<protein>
    <submittedName>
        <fullName evidence="2">Uncharacterized protein</fullName>
    </submittedName>
</protein>
<feature type="compositionally biased region" description="Basic residues" evidence="1">
    <location>
        <begin position="8"/>
        <end position="20"/>
    </location>
</feature>
<organism evidence="2">
    <name type="scientific">uncultured Acidimicrobiales bacterium</name>
    <dbReference type="NCBI Taxonomy" id="310071"/>
    <lineage>
        <taxon>Bacteria</taxon>
        <taxon>Bacillati</taxon>
        <taxon>Actinomycetota</taxon>
        <taxon>Acidimicrobiia</taxon>
        <taxon>Acidimicrobiales</taxon>
        <taxon>environmental samples</taxon>
    </lineage>
</organism>
<dbReference type="AlphaFoldDB" id="A0A6J4INK6"/>
<evidence type="ECO:0000313" key="2">
    <source>
        <dbReference type="EMBL" id="CAA9255509.1"/>
    </source>
</evidence>
<feature type="region of interest" description="Disordered" evidence="1">
    <location>
        <begin position="1"/>
        <end position="81"/>
    </location>
</feature>
<dbReference type="EMBL" id="CADCSY010000110">
    <property type="protein sequence ID" value="CAA9255509.1"/>
    <property type="molecule type" value="Genomic_DNA"/>
</dbReference>
<reference evidence="2" key="1">
    <citation type="submission" date="2020-02" db="EMBL/GenBank/DDBJ databases">
        <authorList>
            <person name="Meier V. D."/>
        </authorList>
    </citation>
    <scope>NUCLEOTIDE SEQUENCE</scope>
    <source>
        <strain evidence="2">AVDCRST_MAG20</strain>
    </source>
</reference>